<gene>
    <name evidence="6" type="ORF">EOE66_17020</name>
</gene>
<evidence type="ECO:0000256" key="3">
    <source>
        <dbReference type="ARBA" id="ARBA00023163"/>
    </source>
</evidence>
<dbReference type="SUPFAM" id="SSF48498">
    <property type="entry name" value="Tetracyclin repressor-like, C-terminal domain"/>
    <property type="match status" value="1"/>
</dbReference>
<keyword evidence="7" id="KW-1185">Reference proteome</keyword>
<dbReference type="PANTHER" id="PTHR47506:SF3">
    <property type="entry name" value="HTH-TYPE TRANSCRIPTIONAL REGULATOR LMRA"/>
    <property type="match status" value="1"/>
</dbReference>
<evidence type="ECO:0000313" key="6">
    <source>
        <dbReference type="EMBL" id="RVU44376.1"/>
    </source>
</evidence>
<dbReference type="Proteomes" id="UP000285575">
    <property type="component" value="Unassembled WGS sequence"/>
</dbReference>
<dbReference type="SUPFAM" id="SSF46689">
    <property type="entry name" value="Homeodomain-like"/>
    <property type="match status" value="1"/>
</dbReference>
<dbReference type="AlphaFoldDB" id="A0A437RC54"/>
<dbReference type="InterPro" id="IPR001647">
    <property type="entry name" value="HTH_TetR"/>
</dbReference>
<proteinExistence type="predicted"/>
<evidence type="ECO:0000259" key="5">
    <source>
        <dbReference type="PROSITE" id="PS50977"/>
    </source>
</evidence>
<keyword evidence="2 4" id="KW-0238">DNA-binding</keyword>
<accession>A0A437RC54</accession>
<evidence type="ECO:0000313" key="7">
    <source>
        <dbReference type="Proteomes" id="UP000285575"/>
    </source>
</evidence>
<comment type="caution">
    <text evidence="6">The sequence shown here is derived from an EMBL/GenBank/DDBJ whole genome shotgun (WGS) entry which is preliminary data.</text>
</comment>
<name>A0A437RC54_9BURK</name>
<feature type="domain" description="HTH tetR-type" evidence="5">
    <location>
        <begin position="27"/>
        <end position="87"/>
    </location>
</feature>
<keyword evidence="3" id="KW-0804">Transcription</keyword>
<dbReference type="Pfam" id="PF21993">
    <property type="entry name" value="TetR_C_13_2"/>
    <property type="match status" value="1"/>
</dbReference>
<evidence type="ECO:0000256" key="2">
    <source>
        <dbReference type="ARBA" id="ARBA00023125"/>
    </source>
</evidence>
<reference evidence="6 7" key="1">
    <citation type="submission" date="2019-01" db="EMBL/GenBank/DDBJ databases">
        <authorList>
            <person name="Chen W.-M."/>
        </authorList>
    </citation>
    <scope>NUCLEOTIDE SEQUENCE [LARGE SCALE GENOMIC DNA]</scope>
    <source>
        <strain evidence="6 7">KYPY4</strain>
    </source>
</reference>
<evidence type="ECO:0000256" key="4">
    <source>
        <dbReference type="PROSITE-ProRule" id="PRU00335"/>
    </source>
</evidence>
<dbReference type="Pfam" id="PF00440">
    <property type="entry name" value="TetR_N"/>
    <property type="match status" value="1"/>
</dbReference>
<dbReference type="InterPro" id="IPR036271">
    <property type="entry name" value="Tet_transcr_reg_TetR-rel_C_sf"/>
</dbReference>
<dbReference type="PRINTS" id="PR00455">
    <property type="entry name" value="HTHTETR"/>
</dbReference>
<evidence type="ECO:0000256" key="1">
    <source>
        <dbReference type="ARBA" id="ARBA00023015"/>
    </source>
</evidence>
<feature type="DNA-binding region" description="H-T-H motif" evidence="4">
    <location>
        <begin position="50"/>
        <end position="69"/>
    </location>
</feature>
<dbReference type="PROSITE" id="PS50977">
    <property type="entry name" value="HTH_TETR_2"/>
    <property type="match status" value="1"/>
</dbReference>
<organism evidence="6 7">
    <name type="scientific">Rubrivivax rivuli</name>
    <dbReference type="NCBI Taxonomy" id="1862385"/>
    <lineage>
        <taxon>Bacteria</taxon>
        <taxon>Pseudomonadati</taxon>
        <taxon>Pseudomonadota</taxon>
        <taxon>Betaproteobacteria</taxon>
        <taxon>Burkholderiales</taxon>
        <taxon>Sphaerotilaceae</taxon>
        <taxon>Rubrivivax</taxon>
    </lineage>
</organism>
<dbReference type="InterPro" id="IPR054156">
    <property type="entry name" value="YxaF_TetR_C"/>
</dbReference>
<protein>
    <submittedName>
        <fullName evidence="6">TetR/AcrR family transcriptional regulator</fullName>
    </submittedName>
</protein>
<dbReference type="GO" id="GO:0003677">
    <property type="term" value="F:DNA binding"/>
    <property type="evidence" value="ECO:0007669"/>
    <property type="project" value="UniProtKB-UniRule"/>
</dbReference>
<dbReference type="Gene3D" id="1.10.357.10">
    <property type="entry name" value="Tetracycline Repressor, domain 2"/>
    <property type="match status" value="1"/>
</dbReference>
<dbReference type="InterPro" id="IPR009057">
    <property type="entry name" value="Homeodomain-like_sf"/>
</dbReference>
<dbReference type="OrthoDB" id="9809772at2"/>
<sequence>MSSPIPRWARPIIPRVSPSRRSTAPETDTRTRILRAALRLFRRHGYHGVGINDILAEAQAPKGSMYHHFPGGKEEIAAAVVGLITEGLLEVVAAQEATLPPQQLVARVGTLLGETVVRTRHELCALFAAFVAEKSSSPRLGEAVAAAYAAIAGTLEARLAGAGFTPAQARDRALLVVMLLEGGSLLAAARGDLAPFTLAVKQAAALCAREPAR</sequence>
<keyword evidence="1" id="KW-0805">Transcription regulation</keyword>
<dbReference type="PANTHER" id="PTHR47506">
    <property type="entry name" value="TRANSCRIPTIONAL REGULATORY PROTEIN"/>
    <property type="match status" value="1"/>
</dbReference>
<dbReference type="EMBL" id="SACR01000005">
    <property type="protein sequence ID" value="RVU44376.1"/>
    <property type="molecule type" value="Genomic_DNA"/>
</dbReference>